<dbReference type="InterPro" id="IPR000465">
    <property type="entry name" value="XPA/RAD14"/>
</dbReference>
<name>A0A9P7B2K7_RHOMI</name>
<feature type="region of interest" description="Disordered" evidence="4">
    <location>
        <begin position="347"/>
        <end position="572"/>
    </location>
</feature>
<evidence type="ECO:0000256" key="3">
    <source>
        <dbReference type="ARBA" id="ARBA00023242"/>
    </source>
</evidence>
<comment type="subcellular location">
    <subcellularLocation>
        <location evidence="1">Nucleus</location>
    </subcellularLocation>
</comment>
<feature type="compositionally biased region" description="Acidic residues" evidence="4">
    <location>
        <begin position="464"/>
        <end position="473"/>
    </location>
</feature>
<keyword evidence="7" id="KW-1185">Reference proteome</keyword>
<dbReference type="GO" id="GO:1901255">
    <property type="term" value="P:nucleotide-excision repair involved in interstrand cross-link repair"/>
    <property type="evidence" value="ECO:0007669"/>
    <property type="project" value="TreeGrafter"/>
</dbReference>
<dbReference type="CDD" id="cd21075">
    <property type="entry name" value="DBD_XPA-like"/>
    <property type="match status" value="1"/>
</dbReference>
<reference evidence="6 7" key="1">
    <citation type="submission" date="2020-11" db="EMBL/GenBank/DDBJ databases">
        <title>Kefir isolates.</title>
        <authorList>
            <person name="Marcisauskas S."/>
            <person name="Kim Y."/>
            <person name="Blasche S."/>
        </authorList>
    </citation>
    <scope>NUCLEOTIDE SEQUENCE [LARGE SCALE GENOMIC DNA]</scope>
    <source>
        <strain evidence="6 7">KR</strain>
    </source>
</reference>
<dbReference type="Pfam" id="PF05181">
    <property type="entry name" value="XPA_C"/>
    <property type="match status" value="1"/>
</dbReference>
<dbReference type="Gene3D" id="3.90.530.10">
    <property type="entry name" value="XPA C-terminal domain"/>
    <property type="match status" value="1"/>
</dbReference>
<dbReference type="GO" id="GO:0006284">
    <property type="term" value="P:base-excision repair"/>
    <property type="evidence" value="ECO:0007669"/>
    <property type="project" value="TreeGrafter"/>
</dbReference>
<evidence type="ECO:0000256" key="1">
    <source>
        <dbReference type="ARBA" id="ARBA00004123"/>
    </source>
</evidence>
<dbReference type="PANTHER" id="PTHR10142:SF0">
    <property type="entry name" value="DNA REPAIR PROTEIN COMPLEMENTING XP-A CELLS"/>
    <property type="match status" value="1"/>
</dbReference>
<dbReference type="Proteomes" id="UP000777482">
    <property type="component" value="Unassembled WGS sequence"/>
</dbReference>
<organism evidence="6 7">
    <name type="scientific">Rhodotorula mucilaginosa</name>
    <name type="common">Yeast</name>
    <name type="synonym">Rhodotorula rubra</name>
    <dbReference type="NCBI Taxonomy" id="5537"/>
    <lineage>
        <taxon>Eukaryota</taxon>
        <taxon>Fungi</taxon>
        <taxon>Dikarya</taxon>
        <taxon>Basidiomycota</taxon>
        <taxon>Pucciniomycotina</taxon>
        <taxon>Microbotryomycetes</taxon>
        <taxon>Sporidiobolales</taxon>
        <taxon>Sporidiobolaceae</taxon>
        <taxon>Rhodotorula</taxon>
    </lineage>
</organism>
<evidence type="ECO:0000259" key="5">
    <source>
        <dbReference type="Pfam" id="PF05181"/>
    </source>
</evidence>
<dbReference type="GO" id="GO:0070914">
    <property type="term" value="P:UV-damage excision repair"/>
    <property type="evidence" value="ECO:0007669"/>
    <property type="project" value="TreeGrafter"/>
</dbReference>
<keyword evidence="2" id="KW-0862">Zinc</keyword>
<feature type="region of interest" description="Disordered" evidence="4">
    <location>
        <begin position="617"/>
        <end position="648"/>
    </location>
</feature>
<dbReference type="AlphaFoldDB" id="A0A9P7B2K7"/>
<evidence type="ECO:0000256" key="4">
    <source>
        <dbReference type="SAM" id="MobiDB-lite"/>
    </source>
</evidence>
<dbReference type="InterPro" id="IPR037129">
    <property type="entry name" value="XPA_sf"/>
</dbReference>
<dbReference type="GO" id="GO:0000715">
    <property type="term" value="P:nucleotide-excision repair, DNA damage recognition"/>
    <property type="evidence" value="ECO:0007669"/>
    <property type="project" value="TreeGrafter"/>
</dbReference>
<feature type="compositionally biased region" description="Low complexity" evidence="4">
    <location>
        <begin position="410"/>
        <end position="431"/>
    </location>
</feature>
<dbReference type="InterPro" id="IPR022656">
    <property type="entry name" value="XPA_C"/>
</dbReference>
<feature type="compositionally biased region" description="Low complexity" evidence="4">
    <location>
        <begin position="482"/>
        <end position="496"/>
    </location>
</feature>
<dbReference type="GO" id="GO:0003684">
    <property type="term" value="F:damaged DNA binding"/>
    <property type="evidence" value="ECO:0007669"/>
    <property type="project" value="InterPro"/>
</dbReference>
<accession>A0A9P7B2K7</accession>
<evidence type="ECO:0000256" key="2">
    <source>
        <dbReference type="ARBA" id="ARBA00022833"/>
    </source>
</evidence>
<dbReference type="InterPro" id="IPR009061">
    <property type="entry name" value="DNA-bd_dom_put_sf"/>
</dbReference>
<dbReference type="EMBL" id="PUHQ01000131">
    <property type="protein sequence ID" value="KAG0655034.1"/>
    <property type="molecule type" value="Genomic_DNA"/>
</dbReference>
<evidence type="ECO:0000313" key="6">
    <source>
        <dbReference type="EMBL" id="KAG0655034.1"/>
    </source>
</evidence>
<keyword evidence="3" id="KW-0539">Nucleus</keyword>
<evidence type="ECO:0000313" key="7">
    <source>
        <dbReference type="Proteomes" id="UP000777482"/>
    </source>
</evidence>
<feature type="compositionally biased region" description="Basic residues" evidence="4">
    <location>
        <begin position="517"/>
        <end position="528"/>
    </location>
</feature>
<dbReference type="OrthoDB" id="68328at2759"/>
<gene>
    <name evidence="6" type="ORF">C6P46_001280</name>
</gene>
<proteinExistence type="predicted"/>
<comment type="caution">
    <text evidence="6">The sequence shown here is derived from an EMBL/GenBank/DDBJ whole genome shotgun (WGS) entry which is preliminary data.</text>
</comment>
<protein>
    <recommendedName>
        <fullName evidence="5">XPA C-terminal domain-containing protein</fullName>
    </recommendedName>
</protein>
<dbReference type="SUPFAM" id="SSF46955">
    <property type="entry name" value="Putative DNA-binding domain"/>
    <property type="match status" value="1"/>
</dbReference>
<dbReference type="PANTHER" id="PTHR10142">
    <property type="entry name" value="DNA REPAIR PROTEIN COMPLEMENTING XP-A CELLS"/>
    <property type="match status" value="1"/>
</dbReference>
<feature type="region of interest" description="Disordered" evidence="4">
    <location>
        <begin position="1"/>
        <end position="52"/>
    </location>
</feature>
<feature type="domain" description="XPA C-terminal" evidence="5">
    <location>
        <begin position="249"/>
        <end position="291"/>
    </location>
</feature>
<dbReference type="GO" id="GO:0000110">
    <property type="term" value="C:nucleotide-excision repair factor 1 complex"/>
    <property type="evidence" value="ECO:0007669"/>
    <property type="project" value="TreeGrafter"/>
</dbReference>
<sequence length="648" mass="71444">MQSSDEYSDPHDDPSDDDYDPRPSSSLSTPTRRRNSLAKRASPAKVGKRTPMAPMKRTLSLYSLPAEIIDAILYEPTLRIHDHMTLARTCRTLRAVYYTPPPAGNTYAAFSSPVWAALVAQRPFEGQGRPAMFYSYTHNATAIAGMYPSKEKEKRLKHLWSDRFDETNMVVLGSKRTSEQRKWDRALQMHVLYPAKHERMLIRSEEWTDAIADVAKQVRRRRGSLFVRIFSVRSIADLSNATIWDAQRITKTTAKQNYKLSEAELGRLPHIEKRNPHYRGAAPMQLYVEAAVERLAYKLHGGYQGHLQVYVTRACLCASSVPTLEYDVGKVLTSAAVTHSIKTLTERAAKANQTRRAKAAGTWQPPTPQKTPRKSRKTQEKEPMPTPGWRQLTPPPIVLGDEDDDGYGDEAGSPTPGPSRAATAAAAAPGPIYISDNDNDDSELMFMEPKTPTRRVEKKRTFSDEDGDDDEDAIVVTPPPKQQQRQQQLPTPLSPLGGVSPLSMAGAAGPSTPSPSARKKRRGRRRKQSSSSSSVKQETNPTGGMADAAYEEVKPSSSGTLQVAHASGSAIAAAGPAQTLPKFEGLAWLSPWSEEEAVIAGGGVPVKQDAHGFEGDVKKEEEAEEETIMRSDGRPARRGAKRDYSIYA</sequence>